<dbReference type="Proteomes" id="UP000242715">
    <property type="component" value="Unassembled WGS sequence"/>
</dbReference>
<keyword evidence="2" id="KW-0806">Transcription termination</keyword>
<dbReference type="Pfam" id="PF02536">
    <property type="entry name" value="mTERF"/>
    <property type="match status" value="1"/>
</dbReference>
<organism evidence="4 5">
    <name type="scientific">Trifolium subterraneum</name>
    <name type="common">Subterranean clover</name>
    <dbReference type="NCBI Taxonomy" id="3900"/>
    <lineage>
        <taxon>Eukaryota</taxon>
        <taxon>Viridiplantae</taxon>
        <taxon>Streptophyta</taxon>
        <taxon>Embryophyta</taxon>
        <taxon>Tracheophyta</taxon>
        <taxon>Spermatophyta</taxon>
        <taxon>Magnoliopsida</taxon>
        <taxon>eudicotyledons</taxon>
        <taxon>Gunneridae</taxon>
        <taxon>Pentapetalae</taxon>
        <taxon>rosids</taxon>
        <taxon>fabids</taxon>
        <taxon>Fabales</taxon>
        <taxon>Fabaceae</taxon>
        <taxon>Papilionoideae</taxon>
        <taxon>50 kb inversion clade</taxon>
        <taxon>NPAAA clade</taxon>
        <taxon>Hologalegina</taxon>
        <taxon>IRL clade</taxon>
        <taxon>Trifolieae</taxon>
        <taxon>Trifolium</taxon>
    </lineage>
</organism>
<dbReference type="OrthoDB" id="637682at2759"/>
<protein>
    <submittedName>
        <fullName evidence="4">Uncharacterized protein</fullName>
    </submittedName>
</protein>
<dbReference type="EMBL" id="DF973988">
    <property type="protein sequence ID" value="GAU43675.1"/>
    <property type="molecule type" value="Genomic_DNA"/>
</dbReference>
<dbReference type="SMART" id="SM00733">
    <property type="entry name" value="Mterf"/>
    <property type="match status" value="6"/>
</dbReference>
<dbReference type="InterPro" id="IPR003690">
    <property type="entry name" value="MTERF"/>
</dbReference>
<keyword evidence="2" id="KW-0805">Transcription regulation</keyword>
<evidence type="ECO:0000313" key="4">
    <source>
        <dbReference type="EMBL" id="GAU43675.1"/>
    </source>
</evidence>
<comment type="similarity">
    <text evidence="1">Belongs to the mTERF family.</text>
</comment>
<gene>
    <name evidence="4" type="ORF">TSUD_302380</name>
</gene>
<dbReference type="GO" id="GO:0006353">
    <property type="term" value="P:DNA-templated transcription termination"/>
    <property type="evidence" value="ECO:0007669"/>
    <property type="project" value="UniProtKB-KW"/>
</dbReference>
<keyword evidence="3" id="KW-0809">Transit peptide</keyword>
<proteinExistence type="inferred from homology"/>
<evidence type="ECO:0000313" key="5">
    <source>
        <dbReference type="Proteomes" id="UP000242715"/>
    </source>
</evidence>
<evidence type="ECO:0000256" key="3">
    <source>
        <dbReference type="ARBA" id="ARBA00022946"/>
    </source>
</evidence>
<keyword evidence="5" id="KW-1185">Reference proteome</keyword>
<sequence>MALVALSFFSNPPSSSSSSSSSTTFHRYPSHSLQLSFRSSSTLSPLFQTQHSFFSLLTKSQPPNNHFFRFRFRFRLSTHSFFPCRCSNNSPNVDVEFGTLISSFQEIGISFEETKLLLLKSNELTSIQLNSLRDRVLSLHSLGLDRVSINRLVRECLTMLTTNEIDPLLSFLRNELHGQLEQAKLKRLLLSNEPKNLSAFPQKVRLLVDRGVPVNKIVRVLNKVNLSKAICNRSIDEIERIIDFLEPFGGVGLIVKHPAILNHCLDLKLIPRISVLTELSGGDEDGVRKVLNNFPFILDYSVKHVEEHLQFLRSFADLDDEQIFKIVLVFPAIFTNSRERKLRPRIQFLKDCGLDSSDIFKFLIKAPLFLSASFHENLAYKFVFLVKIGYKYRTKELTMAIATSTRISCENMQKVVSLFLNYGFSFEDIFAMSMKQPLILRYNHASVEKKMKYLIEEMNRDIRELLDFPAFLGYKFDDRIKHRYEVEKGLNGGQMSLNQLLTVSSKNFTGKRKKDSSVKSELE</sequence>
<dbReference type="AlphaFoldDB" id="A0A2Z6P686"/>
<name>A0A2Z6P686_TRISU</name>
<keyword evidence="2" id="KW-0804">Transcription</keyword>
<dbReference type="PANTHER" id="PTHR13068">
    <property type="entry name" value="CGI-12 PROTEIN-RELATED"/>
    <property type="match status" value="1"/>
</dbReference>
<dbReference type="Gene3D" id="1.25.70.10">
    <property type="entry name" value="Transcription termination factor 3, mitochondrial"/>
    <property type="match status" value="2"/>
</dbReference>
<evidence type="ECO:0000256" key="2">
    <source>
        <dbReference type="ARBA" id="ARBA00022472"/>
    </source>
</evidence>
<dbReference type="InterPro" id="IPR038538">
    <property type="entry name" value="MTERF_sf"/>
</dbReference>
<accession>A0A2Z6P686</accession>
<reference evidence="5" key="1">
    <citation type="journal article" date="2017" name="Front. Plant Sci.">
        <title>Climate Clever Clovers: New Paradigm to Reduce the Environmental Footprint of Ruminants by Breeding Low Methanogenic Forages Utilizing Haplotype Variation.</title>
        <authorList>
            <person name="Kaur P."/>
            <person name="Appels R."/>
            <person name="Bayer P.E."/>
            <person name="Keeble-Gagnere G."/>
            <person name="Wang J."/>
            <person name="Hirakawa H."/>
            <person name="Shirasawa K."/>
            <person name="Vercoe P."/>
            <person name="Stefanova K."/>
            <person name="Durmic Z."/>
            <person name="Nichols P."/>
            <person name="Revell C."/>
            <person name="Isobe S.N."/>
            <person name="Edwards D."/>
            <person name="Erskine W."/>
        </authorList>
    </citation>
    <scope>NUCLEOTIDE SEQUENCE [LARGE SCALE GENOMIC DNA]</scope>
    <source>
        <strain evidence="5">cv. Daliak</strain>
    </source>
</reference>
<dbReference type="GO" id="GO:0003676">
    <property type="term" value="F:nucleic acid binding"/>
    <property type="evidence" value="ECO:0007669"/>
    <property type="project" value="InterPro"/>
</dbReference>
<evidence type="ECO:0000256" key="1">
    <source>
        <dbReference type="ARBA" id="ARBA00007692"/>
    </source>
</evidence>
<dbReference type="PANTHER" id="PTHR13068:SF135">
    <property type="entry name" value="TRANSCRIPTION TERMINATION FACTOR MTERF8, CHLOROPLASTIC"/>
    <property type="match status" value="1"/>
</dbReference>